<keyword evidence="2" id="KW-1185">Reference proteome</keyword>
<organism evidence="1 2">
    <name type="scientific">Streptomyces sanyensis</name>
    <dbReference type="NCBI Taxonomy" id="568869"/>
    <lineage>
        <taxon>Bacteria</taxon>
        <taxon>Bacillati</taxon>
        <taxon>Actinomycetota</taxon>
        <taxon>Actinomycetes</taxon>
        <taxon>Kitasatosporales</taxon>
        <taxon>Streptomycetaceae</taxon>
        <taxon>Streptomyces</taxon>
    </lineage>
</organism>
<reference evidence="2" key="1">
    <citation type="journal article" date="2019" name="Int. J. Syst. Evol. Microbiol.">
        <title>The Global Catalogue of Microorganisms (GCM) 10K type strain sequencing project: providing services to taxonomists for standard genome sequencing and annotation.</title>
        <authorList>
            <consortium name="The Broad Institute Genomics Platform"/>
            <consortium name="The Broad Institute Genome Sequencing Center for Infectious Disease"/>
            <person name="Wu L."/>
            <person name="Ma J."/>
        </authorList>
    </citation>
    <scope>NUCLEOTIDE SEQUENCE [LARGE SCALE GENOMIC DNA]</scope>
    <source>
        <strain evidence="2">JCM 18324</strain>
    </source>
</reference>
<accession>A0ABP8ZN81</accession>
<gene>
    <name evidence="1" type="ORF">GCM10023329_01460</name>
</gene>
<evidence type="ECO:0000313" key="1">
    <source>
        <dbReference type="EMBL" id="GAA4760143.1"/>
    </source>
</evidence>
<dbReference type="Proteomes" id="UP001501147">
    <property type="component" value="Unassembled WGS sequence"/>
</dbReference>
<dbReference type="EMBL" id="BAABJV010000001">
    <property type="protein sequence ID" value="GAA4760143.1"/>
    <property type="molecule type" value="Genomic_DNA"/>
</dbReference>
<comment type="caution">
    <text evidence="1">The sequence shown here is derived from an EMBL/GenBank/DDBJ whole genome shotgun (WGS) entry which is preliminary data.</text>
</comment>
<sequence>MVRGLRGRPVTVLVALPAFRHGALGERVARAPGAGPGDAVGCVVEVTVRVAEHVTALVHARLPSGR</sequence>
<name>A0ABP8ZN81_9ACTN</name>
<proteinExistence type="predicted"/>
<protein>
    <submittedName>
        <fullName evidence="1">Uncharacterized protein</fullName>
    </submittedName>
</protein>
<evidence type="ECO:0000313" key="2">
    <source>
        <dbReference type="Proteomes" id="UP001501147"/>
    </source>
</evidence>